<dbReference type="PANTHER" id="PTHR19271">
    <property type="entry name" value="CYTOCHROME B"/>
    <property type="match status" value="1"/>
</dbReference>
<dbReference type="RefSeq" id="WP_274325422.1">
    <property type="nucleotide sequence ID" value="NZ_CP118158.1"/>
</dbReference>
<dbReference type="Pfam" id="PF13631">
    <property type="entry name" value="Cytochrom_B_N_2"/>
    <property type="match status" value="1"/>
</dbReference>
<dbReference type="PANTHER" id="PTHR19271:SF16">
    <property type="entry name" value="CYTOCHROME B"/>
    <property type="match status" value="1"/>
</dbReference>
<feature type="region of interest" description="Disordered" evidence="10">
    <location>
        <begin position="438"/>
        <end position="494"/>
    </location>
</feature>
<dbReference type="SUPFAM" id="SSF81342">
    <property type="entry name" value="Transmembrane di-heme cytochromes"/>
    <property type="match status" value="1"/>
</dbReference>
<dbReference type="EMBL" id="JBHTAS010000001">
    <property type="protein sequence ID" value="MFC7139855.1"/>
    <property type="molecule type" value="Genomic_DNA"/>
</dbReference>
<proteinExistence type="predicted"/>
<keyword evidence="9 11" id="KW-0472">Membrane</keyword>
<feature type="transmembrane region" description="Helical" evidence="11">
    <location>
        <begin position="333"/>
        <end position="353"/>
    </location>
</feature>
<keyword evidence="8" id="KW-0408">Iron</keyword>
<accession>A0ABD5Y3E8</accession>
<evidence type="ECO:0000256" key="9">
    <source>
        <dbReference type="ARBA" id="ARBA00023136"/>
    </source>
</evidence>
<evidence type="ECO:0000259" key="12">
    <source>
        <dbReference type="PROSITE" id="PS51002"/>
    </source>
</evidence>
<feature type="transmembrane region" description="Helical" evidence="11">
    <location>
        <begin position="133"/>
        <end position="153"/>
    </location>
</feature>
<dbReference type="SUPFAM" id="SSF81648">
    <property type="entry name" value="a domain/subunit of cytochrome bc1 complex (Ubiquinol-cytochrome c reductase)"/>
    <property type="match status" value="1"/>
</dbReference>
<evidence type="ECO:0000313" key="14">
    <source>
        <dbReference type="EMBL" id="MFC7139855.1"/>
    </source>
</evidence>
<keyword evidence="6" id="KW-0249">Electron transport</keyword>
<reference evidence="14 15" key="1">
    <citation type="journal article" date="2019" name="Int. J. Syst. Evol. Microbiol.">
        <title>The Global Catalogue of Microorganisms (GCM) 10K type strain sequencing project: providing services to taxonomists for standard genome sequencing and annotation.</title>
        <authorList>
            <consortium name="The Broad Institute Genomics Platform"/>
            <consortium name="The Broad Institute Genome Sequencing Center for Infectious Disease"/>
            <person name="Wu L."/>
            <person name="Ma J."/>
        </authorList>
    </citation>
    <scope>NUCLEOTIDE SEQUENCE [LARGE SCALE GENOMIC DNA]</scope>
    <source>
        <strain evidence="14 15">XZYJT29</strain>
    </source>
</reference>
<evidence type="ECO:0000256" key="1">
    <source>
        <dbReference type="ARBA" id="ARBA00004141"/>
    </source>
</evidence>
<feature type="transmembrane region" description="Helical" evidence="11">
    <location>
        <begin position="198"/>
        <end position="222"/>
    </location>
</feature>
<feature type="domain" description="Cytochrome b/b6 C-terminal region profile" evidence="13">
    <location>
        <begin position="241"/>
        <end position="432"/>
    </location>
</feature>
<dbReference type="PROSITE" id="PS51003">
    <property type="entry name" value="CYTB_CTER"/>
    <property type="match status" value="1"/>
</dbReference>
<name>A0ABD5Y3E8_9EURY</name>
<feature type="transmembrane region" description="Helical" evidence="11">
    <location>
        <begin position="374"/>
        <end position="396"/>
    </location>
</feature>
<dbReference type="InterPro" id="IPR005798">
    <property type="entry name" value="Cyt_b/b6_C"/>
</dbReference>
<protein>
    <submittedName>
        <fullName evidence="14">Cytochrome bc complex cytochrome b subunit</fullName>
    </submittedName>
</protein>
<dbReference type="InterPro" id="IPR005797">
    <property type="entry name" value="Cyt_b/b6_N"/>
</dbReference>
<keyword evidence="15" id="KW-1185">Reference proteome</keyword>
<keyword evidence="4 11" id="KW-0812">Transmembrane</keyword>
<dbReference type="GO" id="GO:0016020">
    <property type="term" value="C:membrane"/>
    <property type="evidence" value="ECO:0007669"/>
    <property type="project" value="UniProtKB-SubCell"/>
</dbReference>
<evidence type="ECO:0000256" key="8">
    <source>
        <dbReference type="ARBA" id="ARBA00023004"/>
    </source>
</evidence>
<organism evidence="14 15">
    <name type="scientific">Halosimplex aquaticum</name>
    <dbReference type="NCBI Taxonomy" id="3026162"/>
    <lineage>
        <taxon>Archaea</taxon>
        <taxon>Methanobacteriati</taxon>
        <taxon>Methanobacteriota</taxon>
        <taxon>Stenosarchaea group</taxon>
        <taxon>Halobacteria</taxon>
        <taxon>Halobacteriales</taxon>
        <taxon>Haloarculaceae</taxon>
        <taxon>Halosimplex</taxon>
    </lineage>
</organism>
<sequence>MLERFYQWFDRRFDLEEGSEFLGKAFPAEDSFLLGEVALFSFGVLVLTGVFLGFFFEPSTTDVTYEGSVAQYQGQELPAAFVSVLQITYDIPYGMFLRRMHHWAAHFFVASIGLHLLRVFFTGAYRNPREPNWVVGGGLAVLSIFAAYTGYSLPFDEFASTATGIGYSIAKSVPVFGDLLSKIVFGGQYPSSATVPRFYFLHVFFIPVAIMALIGVHMAILIRQKHTEGPRSGDVAGELTIDRGDDTYVVGLPAFPNQAAVSAVVFFLTMAAISLLAGFLPVHNVAQYGPNDPAGTPTLIMPDWFLMWVFGFLKLLPSWMSFDLLGVHVSTEFVSGVVLPGIVFGLVFLWPFVDYREEPTHFTVDPLTRPWQTAVGVTAVTFIMVASIGGMNNILAEVIEEPTGFVNAVLLAALILYPPVAGVITYLVLRRWNRSETAGRAEPAADGGEPITEAGGSVNTGATAETENGEADERDASDPESSTDTEQTGGGADE</sequence>
<dbReference type="GeneID" id="78820120"/>
<evidence type="ECO:0000256" key="11">
    <source>
        <dbReference type="SAM" id="Phobius"/>
    </source>
</evidence>
<comment type="caution">
    <text evidence="14">The sequence shown here is derived from an EMBL/GenBank/DDBJ whole genome shotgun (WGS) entry which is preliminary data.</text>
</comment>
<evidence type="ECO:0000256" key="3">
    <source>
        <dbReference type="ARBA" id="ARBA00022617"/>
    </source>
</evidence>
<keyword evidence="2" id="KW-0813">Transport</keyword>
<dbReference type="InterPro" id="IPR016174">
    <property type="entry name" value="Di-haem_cyt_TM"/>
</dbReference>
<keyword evidence="5" id="KW-0479">Metal-binding</keyword>
<dbReference type="Pfam" id="PF00032">
    <property type="entry name" value="Cytochrom_B_C"/>
    <property type="match status" value="1"/>
</dbReference>
<comment type="subcellular location">
    <subcellularLocation>
        <location evidence="1">Membrane</location>
        <topology evidence="1">Multi-pass membrane protein</topology>
    </subcellularLocation>
</comment>
<dbReference type="InterPro" id="IPR027387">
    <property type="entry name" value="Cytb/b6-like_sf"/>
</dbReference>
<evidence type="ECO:0000313" key="15">
    <source>
        <dbReference type="Proteomes" id="UP001596432"/>
    </source>
</evidence>
<evidence type="ECO:0000256" key="7">
    <source>
        <dbReference type="ARBA" id="ARBA00022989"/>
    </source>
</evidence>
<evidence type="ECO:0000259" key="13">
    <source>
        <dbReference type="PROSITE" id="PS51003"/>
    </source>
</evidence>
<dbReference type="PROSITE" id="PS51002">
    <property type="entry name" value="CYTB_NTER"/>
    <property type="match status" value="1"/>
</dbReference>
<dbReference type="Proteomes" id="UP001596432">
    <property type="component" value="Unassembled WGS sequence"/>
</dbReference>
<keyword evidence="3" id="KW-0349">Heme</keyword>
<evidence type="ECO:0000256" key="10">
    <source>
        <dbReference type="SAM" id="MobiDB-lite"/>
    </source>
</evidence>
<dbReference type="GO" id="GO:0046872">
    <property type="term" value="F:metal ion binding"/>
    <property type="evidence" value="ECO:0007669"/>
    <property type="project" value="UniProtKB-KW"/>
</dbReference>
<dbReference type="InterPro" id="IPR036150">
    <property type="entry name" value="Cyt_b/b6_C_sf"/>
</dbReference>
<dbReference type="AlphaFoldDB" id="A0ABD5Y3E8"/>
<evidence type="ECO:0000256" key="5">
    <source>
        <dbReference type="ARBA" id="ARBA00022723"/>
    </source>
</evidence>
<gene>
    <name evidence="14" type="ORF">ACFQMA_08390</name>
</gene>
<feature type="transmembrane region" description="Helical" evidence="11">
    <location>
        <begin position="408"/>
        <end position="429"/>
    </location>
</feature>
<feature type="transmembrane region" description="Helical" evidence="11">
    <location>
        <begin position="259"/>
        <end position="282"/>
    </location>
</feature>
<dbReference type="Gene3D" id="1.20.810.10">
    <property type="entry name" value="Cytochrome Bc1 Complex, Chain C"/>
    <property type="match status" value="1"/>
</dbReference>
<keyword evidence="7 11" id="KW-1133">Transmembrane helix</keyword>
<feature type="transmembrane region" description="Helical" evidence="11">
    <location>
        <begin position="32"/>
        <end position="56"/>
    </location>
</feature>
<feature type="compositionally biased region" description="Polar residues" evidence="10">
    <location>
        <begin position="457"/>
        <end position="466"/>
    </location>
</feature>
<evidence type="ECO:0000256" key="4">
    <source>
        <dbReference type="ARBA" id="ARBA00022692"/>
    </source>
</evidence>
<evidence type="ECO:0000256" key="2">
    <source>
        <dbReference type="ARBA" id="ARBA00022448"/>
    </source>
</evidence>
<evidence type="ECO:0000256" key="6">
    <source>
        <dbReference type="ARBA" id="ARBA00022982"/>
    </source>
</evidence>
<feature type="transmembrane region" description="Helical" evidence="11">
    <location>
        <begin position="103"/>
        <end position="121"/>
    </location>
</feature>
<feature type="domain" description="Cytochrome b/b6 N-terminal region profile" evidence="12">
    <location>
        <begin position="5"/>
        <end position="230"/>
    </location>
</feature>